<keyword evidence="1" id="KW-0805">Transcription regulation</keyword>
<dbReference type="PROSITE" id="PS50949">
    <property type="entry name" value="HTH_GNTR"/>
    <property type="match status" value="2"/>
</dbReference>
<dbReference type="AlphaFoldDB" id="A0A8J3R778"/>
<dbReference type="InterPro" id="IPR036390">
    <property type="entry name" value="WH_DNA-bd_sf"/>
</dbReference>
<feature type="domain" description="HTH gntR-type" evidence="4">
    <location>
        <begin position="105"/>
        <end position="173"/>
    </location>
</feature>
<sequence>MAGRLICFLVWSSLDDYCRSMLDRDGPVPIYKQIAEIIRAQIEHGDFVPGDPLPSEAELEAEYGIARLTARQVARELREQGLAHTIRGEGTFVGDGTVRRIRRKAALFEEIGKEIADRIRRGELKPGRPIPSEKTLMQQYGVAKATVRHAVVFLREHGWVCTVSYRGTYVSPPESWPSD</sequence>
<evidence type="ECO:0000313" key="5">
    <source>
        <dbReference type="EMBL" id="GIH68724.1"/>
    </source>
</evidence>
<keyword evidence="3" id="KW-0804">Transcription</keyword>
<evidence type="ECO:0000259" key="4">
    <source>
        <dbReference type="PROSITE" id="PS50949"/>
    </source>
</evidence>
<comment type="caution">
    <text evidence="5">The sequence shown here is derived from an EMBL/GenBank/DDBJ whole genome shotgun (WGS) entry which is preliminary data.</text>
</comment>
<dbReference type="InterPro" id="IPR036388">
    <property type="entry name" value="WH-like_DNA-bd_sf"/>
</dbReference>
<dbReference type="InterPro" id="IPR050679">
    <property type="entry name" value="Bact_HTH_transcr_reg"/>
</dbReference>
<dbReference type="SMART" id="SM00345">
    <property type="entry name" value="HTH_GNTR"/>
    <property type="match status" value="2"/>
</dbReference>
<dbReference type="PANTHER" id="PTHR44846:SF1">
    <property type="entry name" value="MANNOSYL-D-GLYCERATE TRANSPORT_METABOLISM SYSTEM REPRESSOR MNGR-RELATED"/>
    <property type="match status" value="1"/>
</dbReference>
<name>A0A8J3R778_9ACTN</name>
<proteinExistence type="predicted"/>
<dbReference type="GO" id="GO:0045892">
    <property type="term" value="P:negative regulation of DNA-templated transcription"/>
    <property type="evidence" value="ECO:0007669"/>
    <property type="project" value="TreeGrafter"/>
</dbReference>
<dbReference type="GO" id="GO:0003677">
    <property type="term" value="F:DNA binding"/>
    <property type="evidence" value="ECO:0007669"/>
    <property type="project" value="UniProtKB-KW"/>
</dbReference>
<dbReference type="SUPFAM" id="SSF46785">
    <property type="entry name" value="Winged helix' DNA-binding domain"/>
    <property type="match status" value="2"/>
</dbReference>
<dbReference type="PRINTS" id="PR00035">
    <property type="entry name" value="HTHGNTR"/>
</dbReference>
<dbReference type="InterPro" id="IPR000524">
    <property type="entry name" value="Tscrpt_reg_HTH_GntR"/>
</dbReference>
<evidence type="ECO:0000256" key="3">
    <source>
        <dbReference type="ARBA" id="ARBA00023163"/>
    </source>
</evidence>
<evidence type="ECO:0000313" key="6">
    <source>
        <dbReference type="Proteomes" id="UP000610966"/>
    </source>
</evidence>
<dbReference type="Gene3D" id="1.10.10.10">
    <property type="entry name" value="Winged helix-like DNA-binding domain superfamily/Winged helix DNA-binding domain"/>
    <property type="match status" value="2"/>
</dbReference>
<feature type="domain" description="HTH gntR-type" evidence="4">
    <location>
        <begin position="28"/>
        <end position="96"/>
    </location>
</feature>
<dbReference type="EMBL" id="BOOG01000009">
    <property type="protein sequence ID" value="GIH68724.1"/>
    <property type="molecule type" value="Genomic_DNA"/>
</dbReference>
<keyword evidence="6" id="KW-1185">Reference proteome</keyword>
<organism evidence="5 6">
    <name type="scientific">Sphaerimonospora thailandensis</name>
    <dbReference type="NCBI Taxonomy" id="795644"/>
    <lineage>
        <taxon>Bacteria</taxon>
        <taxon>Bacillati</taxon>
        <taxon>Actinomycetota</taxon>
        <taxon>Actinomycetes</taxon>
        <taxon>Streptosporangiales</taxon>
        <taxon>Streptosporangiaceae</taxon>
        <taxon>Sphaerimonospora</taxon>
    </lineage>
</organism>
<reference evidence="5" key="1">
    <citation type="submission" date="2021-01" db="EMBL/GenBank/DDBJ databases">
        <title>Whole genome shotgun sequence of Sphaerimonospora thailandensis NBRC 107569.</title>
        <authorList>
            <person name="Komaki H."/>
            <person name="Tamura T."/>
        </authorList>
    </citation>
    <scope>NUCLEOTIDE SEQUENCE</scope>
    <source>
        <strain evidence="5">NBRC 107569</strain>
    </source>
</reference>
<accession>A0A8J3R778</accession>
<dbReference type="CDD" id="cd07377">
    <property type="entry name" value="WHTH_GntR"/>
    <property type="match status" value="2"/>
</dbReference>
<dbReference type="Proteomes" id="UP000610966">
    <property type="component" value="Unassembled WGS sequence"/>
</dbReference>
<gene>
    <name evidence="5" type="ORF">Mth01_09770</name>
</gene>
<keyword evidence="2" id="KW-0238">DNA-binding</keyword>
<dbReference type="PANTHER" id="PTHR44846">
    <property type="entry name" value="MANNOSYL-D-GLYCERATE TRANSPORT/METABOLISM SYSTEM REPRESSOR MNGR-RELATED"/>
    <property type="match status" value="1"/>
</dbReference>
<evidence type="ECO:0000256" key="2">
    <source>
        <dbReference type="ARBA" id="ARBA00023125"/>
    </source>
</evidence>
<dbReference type="Pfam" id="PF00392">
    <property type="entry name" value="GntR"/>
    <property type="match status" value="2"/>
</dbReference>
<protein>
    <recommendedName>
        <fullName evidence="4">HTH gntR-type domain-containing protein</fullName>
    </recommendedName>
</protein>
<evidence type="ECO:0000256" key="1">
    <source>
        <dbReference type="ARBA" id="ARBA00023015"/>
    </source>
</evidence>
<dbReference type="GO" id="GO:0003700">
    <property type="term" value="F:DNA-binding transcription factor activity"/>
    <property type="evidence" value="ECO:0007669"/>
    <property type="project" value="InterPro"/>
</dbReference>